<name>A0ABM7NPJ0_9FIRM</name>
<protein>
    <recommendedName>
        <fullName evidence="3">Transposase IS4-like domain-containing protein</fullName>
    </recommendedName>
</protein>
<sequence length="69" mass="7746">MGFYKGYKLHLLATGKDEIIPLAWEFSCANEHDSQKIEFLSRACVYGAKIVLADAGYSSREMVQDSSRV</sequence>
<proteinExistence type="predicted"/>
<organism evidence="1 2">
    <name type="scientific">Caldicellulosiruptor diazotrophicus</name>
    <dbReference type="NCBI Taxonomy" id="2806205"/>
    <lineage>
        <taxon>Bacteria</taxon>
        <taxon>Bacillati</taxon>
        <taxon>Bacillota</taxon>
        <taxon>Bacillota incertae sedis</taxon>
        <taxon>Caldicellulosiruptorales</taxon>
        <taxon>Caldicellulosiruptoraceae</taxon>
        <taxon>Caldicellulosiruptor</taxon>
    </lineage>
</organism>
<evidence type="ECO:0000313" key="2">
    <source>
        <dbReference type="Proteomes" id="UP000663623"/>
    </source>
</evidence>
<dbReference type="EMBL" id="AP024480">
    <property type="protein sequence ID" value="BCS82081.1"/>
    <property type="molecule type" value="Genomic_DNA"/>
</dbReference>
<reference evidence="1 2" key="1">
    <citation type="submission" date="2021-02" db="EMBL/GenBank/DDBJ databases">
        <title>Nitrogen-fixing ability and nitrogen fixation related genes of thermophilic fermentative bacteria in the genus Caldicellulosiruptor.</title>
        <authorList>
            <person name="Chen Y."/>
            <person name="Nishihara A."/>
            <person name="Haruta S."/>
        </authorList>
    </citation>
    <scope>NUCLEOTIDE SEQUENCE [LARGE SCALE GENOMIC DNA]</scope>
    <source>
        <strain evidence="1 2">YA01</strain>
    </source>
</reference>
<accession>A0ABM7NPJ0</accession>
<gene>
    <name evidence="1" type="ORF">CaldiYA01_20410</name>
</gene>
<evidence type="ECO:0008006" key="3">
    <source>
        <dbReference type="Google" id="ProtNLM"/>
    </source>
</evidence>
<evidence type="ECO:0000313" key="1">
    <source>
        <dbReference type="EMBL" id="BCS82081.1"/>
    </source>
</evidence>
<dbReference type="Proteomes" id="UP000663623">
    <property type="component" value="Chromosome"/>
</dbReference>
<keyword evidence="2" id="KW-1185">Reference proteome</keyword>